<gene>
    <name evidence="1" type="ORF">M9H77_19792</name>
</gene>
<dbReference type="Proteomes" id="UP001060085">
    <property type="component" value="Linkage Group LG04"/>
</dbReference>
<keyword evidence="2" id="KW-1185">Reference proteome</keyword>
<organism evidence="1 2">
    <name type="scientific">Catharanthus roseus</name>
    <name type="common">Madagascar periwinkle</name>
    <name type="synonym">Vinca rosea</name>
    <dbReference type="NCBI Taxonomy" id="4058"/>
    <lineage>
        <taxon>Eukaryota</taxon>
        <taxon>Viridiplantae</taxon>
        <taxon>Streptophyta</taxon>
        <taxon>Embryophyta</taxon>
        <taxon>Tracheophyta</taxon>
        <taxon>Spermatophyta</taxon>
        <taxon>Magnoliopsida</taxon>
        <taxon>eudicotyledons</taxon>
        <taxon>Gunneridae</taxon>
        <taxon>Pentapetalae</taxon>
        <taxon>asterids</taxon>
        <taxon>lamiids</taxon>
        <taxon>Gentianales</taxon>
        <taxon>Apocynaceae</taxon>
        <taxon>Rauvolfioideae</taxon>
        <taxon>Vinceae</taxon>
        <taxon>Catharanthinae</taxon>
        <taxon>Catharanthus</taxon>
    </lineage>
</organism>
<evidence type="ECO:0000313" key="1">
    <source>
        <dbReference type="EMBL" id="KAI5669939.1"/>
    </source>
</evidence>
<reference evidence="2" key="1">
    <citation type="journal article" date="2023" name="Nat. Plants">
        <title>Single-cell RNA sequencing provides a high-resolution roadmap for understanding the multicellular compartmentation of specialized metabolism.</title>
        <authorList>
            <person name="Sun S."/>
            <person name="Shen X."/>
            <person name="Li Y."/>
            <person name="Li Y."/>
            <person name="Wang S."/>
            <person name="Li R."/>
            <person name="Zhang H."/>
            <person name="Shen G."/>
            <person name="Guo B."/>
            <person name="Wei J."/>
            <person name="Xu J."/>
            <person name="St-Pierre B."/>
            <person name="Chen S."/>
            <person name="Sun C."/>
        </authorList>
    </citation>
    <scope>NUCLEOTIDE SEQUENCE [LARGE SCALE GENOMIC DNA]</scope>
</reference>
<dbReference type="EMBL" id="CM044704">
    <property type="protein sequence ID" value="KAI5669939.1"/>
    <property type="molecule type" value="Genomic_DNA"/>
</dbReference>
<proteinExistence type="predicted"/>
<comment type="caution">
    <text evidence="1">The sequence shown here is derived from an EMBL/GenBank/DDBJ whole genome shotgun (WGS) entry which is preliminary data.</text>
</comment>
<sequence>MGRKIEIKKIQDNIKAQVTFSKRRTSLLKKAKEIATVCDVDIAFLVFSRSGRVSEFCTQQRMEDLLERYINVPVDKRLRIKNLKTKIEMSQIQVQLAESDLRDFEPKPEIEPTLHQLSWCERNLLQSIQKLKGKLKETQLMENEAGMPSLYNQEGNNHYITGSNPSNVNLQNKVDAQGYKYPQSIFTVLIENEKDKGKGKAVVEDYGPSKTTMENNIYNASFPVSYGMHQFGVQGNQTGPSYTSLENNTFNGQVPDLTAYAPSMIFQNGTFNAQTNGTFNAQTYNLTPYAPISQGYQVWGETPMACQNGNFTNGNNQIMENVFGSHFTGLPESNFNNVTNTMVVPENYLVQNQPNMPTMNSITNGNAYNEIIMPMTTSVQDLPSTSGTAFPDDISSFFIPEKESTLSLVEKSTKVNKPSLVKGRIAIKQ</sequence>
<accession>A0ACC0BBF3</accession>
<evidence type="ECO:0000313" key="2">
    <source>
        <dbReference type="Proteomes" id="UP001060085"/>
    </source>
</evidence>
<protein>
    <submittedName>
        <fullName evidence="1">Uncharacterized protein</fullName>
    </submittedName>
</protein>
<name>A0ACC0BBF3_CATRO</name>